<name>A0A7T0DVH8_9ENTR</name>
<keyword evidence="1" id="KW-0472">Membrane</keyword>
<keyword evidence="1" id="KW-1133">Transmembrane helix</keyword>
<protein>
    <submittedName>
        <fullName evidence="3">HofO</fullName>
    </submittedName>
</protein>
<dbReference type="EMBL" id="CP061801">
    <property type="protein sequence ID" value="QPK00255.1"/>
    <property type="molecule type" value="Genomic_DNA"/>
</dbReference>
<evidence type="ECO:0000313" key="3">
    <source>
        <dbReference type="EMBL" id="QPK00255.1"/>
    </source>
</evidence>
<sequence length="153" mass="17041">MNILLERWCESRPGCRVLGWCLGTVFLGAVAWGTLLRPVHLQCVALRLQVTDAVRTNVSLWPAASKVPYQTETVEARGGQPFSPLDFQADGTRLVHWKPLQSGGELTLDADWQAIPAVFSRLMKRDVQVSAFAISPHDAGLRLHMQLEQEHAE</sequence>
<keyword evidence="1" id="KW-0812">Transmembrane</keyword>
<organism evidence="3">
    <name type="scientific">Enterobacter mori</name>
    <dbReference type="NCBI Taxonomy" id="539813"/>
    <lineage>
        <taxon>Bacteria</taxon>
        <taxon>Pseudomonadati</taxon>
        <taxon>Pseudomonadota</taxon>
        <taxon>Gammaproteobacteria</taxon>
        <taxon>Enterobacterales</taxon>
        <taxon>Enterobacteriaceae</taxon>
        <taxon>Enterobacter</taxon>
    </lineage>
</organism>
<reference evidence="3" key="1">
    <citation type="submission" date="2020-09" db="EMBL/GenBank/DDBJ databases">
        <title>First Report of a novel Colistin-Resistant species of Enterobacter cloacae complex Producing MCR-5 isolated from hospital sewage water.</title>
        <authorList>
            <person name="Zhou K."/>
        </authorList>
    </citation>
    <scope>NUCLEOTIDE SEQUENCE [LARGE SCALE GENOMIC DNA]</scope>
    <source>
        <strain evidence="3">HSW1412</strain>
    </source>
</reference>
<dbReference type="AlphaFoldDB" id="A0A7T0DVH8"/>
<accession>A0A7T0DVH8</accession>
<feature type="transmembrane region" description="Helical" evidence="1">
    <location>
        <begin position="17"/>
        <end position="35"/>
    </location>
</feature>
<feature type="domain" description="DNA utilization protein HofO C-terminal" evidence="2">
    <location>
        <begin position="82"/>
        <end position="151"/>
    </location>
</feature>
<dbReference type="InterPro" id="IPR057522">
    <property type="entry name" value="HofO_C"/>
</dbReference>
<proteinExistence type="predicted"/>
<evidence type="ECO:0000256" key="1">
    <source>
        <dbReference type="SAM" id="Phobius"/>
    </source>
</evidence>
<gene>
    <name evidence="3" type="ORF">IDM36_20730</name>
</gene>
<dbReference type="Pfam" id="PF25319">
    <property type="entry name" value="HofO"/>
    <property type="match status" value="1"/>
</dbReference>
<evidence type="ECO:0000259" key="2">
    <source>
        <dbReference type="Pfam" id="PF25319"/>
    </source>
</evidence>